<evidence type="ECO:0000313" key="1">
    <source>
        <dbReference type="EMBL" id="HJF09128.1"/>
    </source>
</evidence>
<dbReference type="InterPro" id="IPR036412">
    <property type="entry name" value="HAD-like_sf"/>
</dbReference>
<feature type="non-terminal residue" evidence="1">
    <location>
        <position position="63"/>
    </location>
</feature>
<dbReference type="Gene3D" id="3.40.50.1000">
    <property type="entry name" value="HAD superfamily/HAD-like"/>
    <property type="match status" value="1"/>
</dbReference>
<name>A0A921K439_9BACT</name>
<reference evidence="1" key="2">
    <citation type="submission" date="2021-09" db="EMBL/GenBank/DDBJ databases">
        <authorList>
            <person name="Gilroy R."/>
        </authorList>
    </citation>
    <scope>NUCLEOTIDE SEQUENCE</scope>
    <source>
        <strain evidence="1">CHK165-8395</strain>
    </source>
</reference>
<comment type="caution">
    <text evidence="1">The sequence shown here is derived from an EMBL/GenBank/DDBJ whole genome shotgun (WGS) entry which is preliminary data.</text>
</comment>
<reference evidence="1" key="1">
    <citation type="journal article" date="2021" name="PeerJ">
        <title>Extensive microbial diversity within the chicken gut microbiome revealed by metagenomics and culture.</title>
        <authorList>
            <person name="Gilroy R."/>
            <person name="Ravi A."/>
            <person name="Getino M."/>
            <person name="Pursley I."/>
            <person name="Horton D.L."/>
            <person name="Alikhan N.F."/>
            <person name="Baker D."/>
            <person name="Gharbi K."/>
            <person name="Hall N."/>
            <person name="Watson M."/>
            <person name="Adriaenssens E.M."/>
            <person name="Foster-Nyarko E."/>
            <person name="Jarju S."/>
            <person name="Secka A."/>
            <person name="Antonio M."/>
            <person name="Oren A."/>
            <person name="Chaudhuri R.R."/>
            <person name="La Ragione R."/>
            <person name="Hildebrand F."/>
            <person name="Pallen M.J."/>
        </authorList>
    </citation>
    <scope>NUCLEOTIDE SEQUENCE</scope>
    <source>
        <strain evidence="1">CHK165-8395</strain>
    </source>
</reference>
<sequence length="63" mass="6797">MINYDLTKIRALIFDVDGVLSAETITLHPNGEPMRSVNIKDGYALQLAVKCGLHVAIITGGKT</sequence>
<dbReference type="SUPFAM" id="SSF56784">
    <property type="entry name" value="HAD-like"/>
    <property type="match status" value="1"/>
</dbReference>
<dbReference type="EMBL" id="DYXD01000280">
    <property type="protein sequence ID" value="HJF09128.1"/>
    <property type="molecule type" value="Genomic_DNA"/>
</dbReference>
<evidence type="ECO:0000313" key="2">
    <source>
        <dbReference type="Proteomes" id="UP000718012"/>
    </source>
</evidence>
<dbReference type="Proteomes" id="UP000718012">
    <property type="component" value="Unassembled WGS sequence"/>
</dbReference>
<accession>A0A921K439</accession>
<dbReference type="AlphaFoldDB" id="A0A921K439"/>
<proteinExistence type="predicted"/>
<dbReference type="InterPro" id="IPR023214">
    <property type="entry name" value="HAD_sf"/>
</dbReference>
<gene>
    <name evidence="1" type="ORF">K8U81_13250</name>
</gene>
<protein>
    <submittedName>
        <fullName evidence="1">3-deoxy-D-manno-octulosonate 8-phosphate phosphatase</fullName>
    </submittedName>
</protein>
<organism evidence="1 2">
    <name type="scientific">Phocaeicola coprocola</name>
    <dbReference type="NCBI Taxonomy" id="310298"/>
    <lineage>
        <taxon>Bacteria</taxon>
        <taxon>Pseudomonadati</taxon>
        <taxon>Bacteroidota</taxon>
        <taxon>Bacteroidia</taxon>
        <taxon>Bacteroidales</taxon>
        <taxon>Bacteroidaceae</taxon>
        <taxon>Phocaeicola</taxon>
    </lineage>
</organism>